<proteinExistence type="predicted"/>
<feature type="chain" id="PRO_5031428822" description="DUF4394 domain-containing protein" evidence="1">
    <location>
        <begin position="23"/>
        <end position="104"/>
    </location>
</feature>
<accession>A0A7W6IMD3</accession>
<evidence type="ECO:0000313" key="2">
    <source>
        <dbReference type="EMBL" id="MBB4052291.1"/>
    </source>
</evidence>
<keyword evidence="3" id="KW-1185">Reference proteome</keyword>
<sequence>MRFIKPLTVAALLTASIAGANASPFDANVSFSALQDATTATVLTVNPAAAASLAIDVDTGSLQQTIQNNKFLLRSVQAQGFALDQIVGIDATDDSGSSVTLYAM</sequence>
<evidence type="ECO:0008006" key="4">
    <source>
        <dbReference type="Google" id="ProtNLM"/>
    </source>
</evidence>
<evidence type="ECO:0000313" key="3">
    <source>
        <dbReference type="Proteomes" id="UP000547011"/>
    </source>
</evidence>
<organism evidence="2 3">
    <name type="scientific">Devosia subaequoris</name>
    <dbReference type="NCBI Taxonomy" id="395930"/>
    <lineage>
        <taxon>Bacteria</taxon>
        <taxon>Pseudomonadati</taxon>
        <taxon>Pseudomonadota</taxon>
        <taxon>Alphaproteobacteria</taxon>
        <taxon>Hyphomicrobiales</taxon>
        <taxon>Devosiaceae</taxon>
        <taxon>Devosia</taxon>
    </lineage>
</organism>
<comment type="caution">
    <text evidence="2">The sequence shown here is derived from an EMBL/GenBank/DDBJ whole genome shotgun (WGS) entry which is preliminary data.</text>
</comment>
<protein>
    <recommendedName>
        <fullName evidence="4">DUF4394 domain-containing protein</fullName>
    </recommendedName>
</protein>
<gene>
    <name evidence="2" type="ORF">GGR20_001934</name>
</gene>
<feature type="signal peptide" evidence="1">
    <location>
        <begin position="1"/>
        <end position="22"/>
    </location>
</feature>
<name>A0A7W6IMD3_9HYPH</name>
<keyword evidence="1" id="KW-0732">Signal</keyword>
<dbReference type="Proteomes" id="UP000547011">
    <property type="component" value="Unassembled WGS sequence"/>
</dbReference>
<dbReference type="AlphaFoldDB" id="A0A7W6IMD3"/>
<reference evidence="2 3" key="1">
    <citation type="submission" date="2020-08" db="EMBL/GenBank/DDBJ databases">
        <title>Genomic Encyclopedia of Type Strains, Phase IV (KMG-IV): sequencing the most valuable type-strain genomes for metagenomic binning, comparative biology and taxonomic classification.</title>
        <authorList>
            <person name="Goeker M."/>
        </authorList>
    </citation>
    <scope>NUCLEOTIDE SEQUENCE [LARGE SCALE GENOMIC DNA]</scope>
    <source>
        <strain evidence="2 3">DSM 23447</strain>
    </source>
</reference>
<dbReference type="EMBL" id="JACIEW010000004">
    <property type="protein sequence ID" value="MBB4052291.1"/>
    <property type="molecule type" value="Genomic_DNA"/>
</dbReference>
<dbReference type="RefSeq" id="WP_183311006.1">
    <property type="nucleotide sequence ID" value="NZ_JACIEW010000004.1"/>
</dbReference>
<evidence type="ECO:0000256" key="1">
    <source>
        <dbReference type="SAM" id="SignalP"/>
    </source>
</evidence>